<dbReference type="OrthoDB" id="3149552at2759"/>
<reference evidence="3" key="1">
    <citation type="journal article" date="2014" name="Proc. Natl. Acad. Sci. U.S.A.">
        <title>Extensive sampling of basidiomycete genomes demonstrates inadequacy of the white-rot/brown-rot paradigm for wood decay fungi.</title>
        <authorList>
            <person name="Riley R."/>
            <person name="Salamov A.A."/>
            <person name="Brown D.W."/>
            <person name="Nagy L.G."/>
            <person name="Floudas D."/>
            <person name="Held B.W."/>
            <person name="Levasseur A."/>
            <person name="Lombard V."/>
            <person name="Morin E."/>
            <person name="Otillar R."/>
            <person name="Lindquist E.A."/>
            <person name="Sun H."/>
            <person name="LaButti K.M."/>
            <person name="Schmutz J."/>
            <person name="Jabbour D."/>
            <person name="Luo H."/>
            <person name="Baker S.E."/>
            <person name="Pisabarro A.G."/>
            <person name="Walton J.D."/>
            <person name="Blanchette R.A."/>
            <person name="Henrissat B."/>
            <person name="Martin F."/>
            <person name="Cullen D."/>
            <person name="Hibbett D.S."/>
            <person name="Grigoriev I.V."/>
        </authorList>
    </citation>
    <scope>NUCLEOTIDE SEQUENCE [LARGE SCALE GENOMIC DNA]</scope>
    <source>
        <strain evidence="3">CBS 339.88</strain>
    </source>
</reference>
<feature type="domain" description="F-box" evidence="1">
    <location>
        <begin position="10"/>
        <end position="47"/>
    </location>
</feature>
<evidence type="ECO:0000313" key="3">
    <source>
        <dbReference type="Proteomes" id="UP000027222"/>
    </source>
</evidence>
<dbReference type="InterPro" id="IPR001810">
    <property type="entry name" value="F-box_dom"/>
</dbReference>
<dbReference type="SUPFAM" id="SSF81383">
    <property type="entry name" value="F-box domain"/>
    <property type="match status" value="1"/>
</dbReference>
<evidence type="ECO:0000259" key="1">
    <source>
        <dbReference type="Pfam" id="PF00646"/>
    </source>
</evidence>
<organism evidence="2 3">
    <name type="scientific">Galerina marginata (strain CBS 339.88)</name>
    <dbReference type="NCBI Taxonomy" id="685588"/>
    <lineage>
        <taxon>Eukaryota</taxon>
        <taxon>Fungi</taxon>
        <taxon>Dikarya</taxon>
        <taxon>Basidiomycota</taxon>
        <taxon>Agaricomycotina</taxon>
        <taxon>Agaricomycetes</taxon>
        <taxon>Agaricomycetidae</taxon>
        <taxon>Agaricales</taxon>
        <taxon>Agaricineae</taxon>
        <taxon>Strophariaceae</taxon>
        <taxon>Galerina</taxon>
    </lineage>
</organism>
<gene>
    <name evidence="2" type="ORF">GALMADRAFT_247571</name>
</gene>
<sequence length="576" mass="64978">MDLPVGLLSVPEDLLVQEILAHLGLSSLASCMCTCRQLHALISSSVLLNYLKELEISGMIDNSRCSRRVISLKTRLEMLRERELRWMNLDWKWRTGVDPPPLNAAGTGSVFDGGLMVAKLMDPRAAVTGLYTMSLPHQMDKLPRWREFDIGQPYLPGIVAVEEDLLACVTFEQCHTRNQRFNMNIHLLRYSTLEPHSSAISPILRVTAFWTDYGRPNVHISICGDSLAFDYRYSIRSDSCLVIWNWKTGVTLGHLWKNQSLPRTGLAFLTKDLLVTVDLAKASIDVIKIPQSSESLAHKGATGLQPFLRLKLPVLQSLSFFEYAAANISGRPRPMASDQSRNTESTRPFLHDPLSTILSIYFRVSIKSIFVPRGAPIEPYLTFYLIIHRRVLLEYILQHPASVSSGQAQDKNAYIPEVPWEDWGIENTRMFAFEGRKDQLSNLSGTKCIITQNNNIEVLEFGRLKVAAHRAKRQNESTETKETEVRPGVKIELVDYDAPSRYPDPEHVFGEDIITCLPYIKGTYGSTGIIGEPKDGLWDGTWDSVFMDESHVIGTKESKSDDGATRIQKLDMLYFG</sequence>
<keyword evidence="3" id="KW-1185">Reference proteome</keyword>
<name>A0A067SZE9_GALM3</name>
<proteinExistence type="predicted"/>
<dbReference type="EMBL" id="KL142379">
    <property type="protein sequence ID" value="KDR76266.1"/>
    <property type="molecule type" value="Genomic_DNA"/>
</dbReference>
<dbReference type="Pfam" id="PF00646">
    <property type="entry name" value="F-box"/>
    <property type="match status" value="1"/>
</dbReference>
<dbReference type="HOGENOM" id="CLU_007279_0_0_1"/>
<dbReference type="CDD" id="cd09917">
    <property type="entry name" value="F-box_SF"/>
    <property type="match status" value="1"/>
</dbReference>
<dbReference type="InterPro" id="IPR036047">
    <property type="entry name" value="F-box-like_dom_sf"/>
</dbReference>
<protein>
    <recommendedName>
        <fullName evidence="1">F-box domain-containing protein</fullName>
    </recommendedName>
</protein>
<dbReference type="Proteomes" id="UP000027222">
    <property type="component" value="Unassembled WGS sequence"/>
</dbReference>
<evidence type="ECO:0000313" key="2">
    <source>
        <dbReference type="EMBL" id="KDR76266.1"/>
    </source>
</evidence>
<dbReference type="AlphaFoldDB" id="A0A067SZE9"/>
<accession>A0A067SZE9</accession>